<dbReference type="Proteomes" id="UP001461341">
    <property type="component" value="Chromosome"/>
</dbReference>
<reference evidence="11 12" key="1">
    <citation type="submission" date="2023-03" db="EMBL/GenBank/DDBJ databases">
        <title>Novel Species.</title>
        <authorList>
            <person name="Ma S."/>
        </authorList>
    </citation>
    <scope>NUCLEOTIDE SEQUENCE [LARGE SCALE GENOMIC DNA]</scope>
    <source>
        <strain evidence="11 12">B11</strain>
    </source>
</reference>
<dbReference type="Gene3D" id="3.20.20.80">
    <property type="entry name" value="Glycosidases"/>
    <property type="match status" value="1"/>
</dbReference>
<dbReference type="InterPro" id="IPR017853">
    <property type="entry name" value="GH"/>
</dbReference>
<dbReference type="SUPFAM" id="SSF51445">
    <property type="entry name" value="(Trans)glycosidases"/>
    <property type="match status" value="1"/>
</dbReference>
<keyword evidence="5 10" id="KW-0328">Glycosyltransferase</keyword>
<evidence type="ECO:0000256" key="10">
    <source>
        <dbReference type="RuleBase" id="RU361207"/>
    </source>
</evidence>
<evidence type="ECO:0000256" key="9">
    <source>
        <dbReference type="ARBA" id="ARBA00031501"/>
    </source>
</evidence>
<dbReference type="Pfam" id="PF02446">
    <property type="entry name" value="Glyco_hydro_77"/>
    <property type="match status" value="1"/>
</dbReference>
<evidence type="ECO:0000256" key="7">
    <source>
        <dbReference type="ARBA" id="ARBA00023277"/>
    </source>
</evidence>
<sequence length="663" mass="77371">MNFREKVIALAKRLGVETDYLDSFGKRVEPPLETFLLFTKAMGFEIGSEKDIEEVENVLNQTSTREASVLLVKEGKVELPCQDSEEIILTSDDEKVIPLTCRNKFLEFPPDLPFGYYFLNLFCKNSPRSKKILVIHSPMKAFLPRQKHWGLHLGLYSVQSPNNQGIGDLADLARLQEAVIKFGASYLGLLPLHLMDKENPLQTSPYFPLDRFAFDPVYLPLSQPQETYPNQDFEVFRNAPLVDYQKIWKAKEKVFRANFKKLFSSPLFKEDMEKFIKLRGERFALSILYQSIAAKKGNNWRNWPREMQKPTLKLLEHFRATNEEEYMFHVFLQWLWNQHLEKLTLQNKVLAFDLPLGFAPQGAEEWVEQESMVSEFSVGAPPDPFSPQGQNWGFHPFNPHKMRENHYQHFISLLKFNMQYAKFLRFDHILSLKRLFWIPKGAEASEGLYVKYPTQELLSILTLESKRASTVIIGEDLGTIPPGFRELLQQHDILSTRVFYFETDDQGFPLAPRQYPVKSIFLLNTHDMPPLRGFIKGCDLKLRRKLKILGEEAFARSFLERKNFIAKMLKMLKNEGFLLESTSEKDFKEIFQALVVFAMHTPSVVKALSLEDLLEKVFQPNLPGTTIKQYPNWRKKHQIQWEKLQKKIAQIAFYWNEPNNQKL</sequence>
<comment type="catalytic activity">
    <reaction evidence="1 10">
        <text>Transfers a segment of a (1-&gt;4)-alpha-D-glucan to a new position in an acceptor, which may be glucose or a (1-&gt;4)-alpha-D-glucan.</text>
        <dbReference type="EC" id="2.4.1.25"/>
    </reaction>
</comment>
<keyword evidence="6 10" id="KW-0808">Transferase</keyword>
<gene>
    <name evidence="11" type="primary">malQ</name>
    <name evidence="11" type="ORF">QBE54_03235</name>
</gene>
<evidence type="ECO:0000313" key="11">
    <source>
        <dbReference type="EMBL" id="WZL76758.1"/>
    </source>
</evidence>
<keyword evidence="7 10" id="KW-0119">Carbohydrate metabolism</keyword>
<evidence type="ECO:0000256" key="4">
    <source>
        <dbReference type="ARBA" id="ARBA00020295"/>
    </source>
</evidence>
<evidence type="ECO:0000256" key="6">
    <source>
        <dbReference type="ARBA" id="ARBA00022679"/>
    </source>
</evidence>
<dbReference type="GO" id="GO:0004134">
    <property type="term" value="F:4-alpha-glucanotransferase activity"/>
    <property type="evidence" value="ECO:0007669"/>
    <property type="project" value="UniProtKB-EC"/>
</dbReference>
<evidence type="ECO:0000313" key="12">
    <source>
        <dbReference type="Proteomes" id="UP001461341"/>
    </source>
</evidence>
<comment type="similarity">
    <text evidence="2 10">Belongs to the disproportionating enzyme family.</text>
</comment>
<name>A0ABZ2YG61_9BACT</name>
<dbReference type="NCBIfam" id="TIGR00217">
    <property type="entry name" value="malQ"/>
    <property type="match status" value="1"/>
</dbReference>
<dbReference type="EC" id="2.4.1.25" evidence="3 10"/>
<proteinExistence type="inferred from homology"/>
<accession>A0ABZ2YG61</accession>
<organism evidence="11 12">
    <name type="scientific">Thermatribacter velox</name>
    <dbReference type="NCBI Taxonomy" id="3039681"/>
    <lineage>
        <taxon>Bacteria</taxon>
        <taxon>Pseudomonadati</taxon>
        <taxon>Atribacterota</taxon>
        <taxon>Atribacteria</taxon>
        <taxon>Atribacterales</taxon>
        <taxon>Thermatribacteraceae</taxon>
        <taxon>Thermatribacter</taxon>
    </lineage>
</organism>
<evidence type="ECO:0000256" key="8">
    <source>
        <dbReference type="ARBA" id="ARBA00031423"/>
    </source>
</evidence>
<evidence type="ECO:0000256" key="3">
    <source>
        <dbReference type="ARBA" id="ARBA00012560"/>
    </source>
</evidence>
<dbReference type="EMBL" id="CP121689">
    <property type="protein sequence ID" value="WZL76758.1"/>
    <property type="molecule type" value="Genomic_DNA"/>
</dbReference>
<evidence type="ECO:0000256" key="1">
    <source>
        <dbReference type="ARBA" id="ARBA00000439"/>
    </source>
</evidence>
<dbReference type="PANTHER" id="PTHR32438">
    <property type="entry name" value="4-ALPHA-GLUCANOTRANSFERASE DPE1, CHLOROPLASTIC/AMYLOPLASTIC"/>
    <property type="match status" value="1"/>
</dbReference>
<evidence type="ECO:0000256" key="5">
    <source>
        <dbReference type="ARBA" id="ARBA00022676"/>
    </source>
</evidence>
<dbReference type="PANTHER" id="PTHR32438:SF5">
    <property type="entry name" value="4-ALPHA-GLUCANOTRANSFERASE DPE1, CHLOROPLASTIC_AMYLOPLASTIC"/>
    <property type="match status" value="1"/>
</dbReference>
<dbReference type="RefSeq" id="WP_369018922.1">
    <property type="nucleotide sequence ID" value="NZ_CP121689.1"/>
</dbReference>
<evidence type="ECO:0000256" key="2">
    <source>
        <dbReference type="ARBA" id="ARBA00005684"/>
    </source>
</evidence>
<protein>
    <recommendedName>
        <fullName evidence="4 10">4-alpha-glucanotransferase</fullName>
        <ecNumber evidence="3 10">2.4.1.25</ecNumber>
    </recommendedName>
    <alternativeName>
        <fullName evidence="8 10">Amylomaltase</fullName>
    </alternativeName>
    <alternativeName>
        <fullName evidence="9 10">Disproportionating enzyme</fullName>
    </alternativeName>
</protein>
<dbReference type="InterPro" id="IPR003385">
    <property type="entry name" value="Glyco_hydro_77"/>
</dbReference>
<keyword evidence="12" id="KW-1185">Reference proteome</keyword>